<feature type="domain" description="GGDEF" evidence="2">
    <location>
        <begin position="29"/>
        <end position="161"/>
    </location>
</feature>
<dbReference type="Gene3D" id="3.30.70.270">
    <property type="match status" value="1"/>
</dbReference>
<evidence type="ECO:0000313" key="3">
    <source>
        <dbReference type="EMBL" id="MCR2804198.1"/>
    </source>
</evidence>
<dbReference type="CDD" id="cd01949">
    <property type="entry name" value="GGDEF"/>
    <property type="match status" value="1"/>
</dbReference>
<dbReference type="SUPFAM" id="SSF55073">
    <property type="entry name" value="Nucleotide cyclase"/>
    <property type="match status" value="1"/>
</dbReference>
<evidence type="ECO:0000259" key="1">
    <source>
        <dbReference type="PROSITE" id="PS50883"/>
    </source>
</evidence>
<dbReference type="SMART" id="SM00052">
    <property type="entry name" value="EAL"/>
    <property type="match status" value="1"/>
</dbReference>
<dbReference type="InterPro" id="IPR043128">
    <property type="entry name" value="Rev_trsase/Diguanyl_cyclase"/>
</dbReference>
<dbReference type="EMBL" id="JANIPJ010000005">
    <property type="protein sequence ID" value="MCR2804198.1"/>
    <property type="molecule type" value="Genomic_DNA"/>
</dbReference>
<dbReference type="InterPro" id="IPR029787">
    <property type="entry name" value="Nucleotide_cyclase"/>
</dbReference>
<gene>
    <name evidence="3" type="ORF">NQZ67_09930</name>
</gene>
<dbReference type="NCBIfam" id="TIGR00254">
    <property type="entry name" value="GGDEF"/>
    <property type="match status" value="1"/>
</dbReference>
<proteinExistence type="predicted"/>
<dbReference type="CDD" id="cd01948">
    <property type="entry name" value="EAL"/>
    <property type="match status" value="1"/>
</dbReference>
<evidence type="ECO:0000313" key="4">
    <source>
        <dbReference type="Proteomes" id="UP001141950"/>
    </source>
</evidence>
<dbReference type="SUPFAM" id="SSF141868">
    <property type="entry name" value="EAL domain-like"/>
    <property type="match status" value="1"/>
</dbReference>
<protein>
    <submittedName>
        <fullName evidence="3">Bifunctional diguanylate cyclase/phosphodiesterase</fullName>
    </submittedName>
</protein>
<dbReference type="InterPro" id="IPR001633">
    <property type="entry name" value="EAL_dom"/>
</dbReference>
<dbReference type="InterPro" id="IPR000160">
    <property type="entry name" value="GGDEF_dom"/>
</dbReference>
<dbReference type="InterPro" id="IPR035919">
    <property type="entry name" value="EAL_sf"/>
</dbReference>
<dbReference type="AlphaFoldDB" id="A0A9X2MQW7"/>
<sequence>MAESIGFPGRQEAIMRLDIAISGARVSGKRLLVALVNVDRFFRVNAAKGTDFGNRVLETVSKRLCGKTLKHANATVSKLEGNTFLVILHEDEGGLRQVEAVKYAVEQPIEDERAELYLTASIGAAYYPQDGLTSEQLICRTESALHRAKEQGGNRVFFYNPEDTERQNRKLSIECGLRPALYMQQFQLRYQPIYRLSDGRLRGFQTFIRWEHPELGELDTDEFLPIAEQNGLIVPIGEWMLREACRRLQALTPFGLRGLMMSVRLSALQLEDPSFPHVIQTLIQEHGLTPDAIELEVREPGRMQASETCLASLSRLRAAGVRTSIVDFGTGGASFHNLSQLPIHCVRIDPSFVRRIDLQGPEKHIVEAIVGLAHKLGVEVVADGVEYKEQYDMLKSWGCHYVQGHLLGRQMEPAMMETEALSSAVSKVN</sequence>
<comment type="caution">
    <text evidence="3">The sequence shown here is derived from an EMBL/GenBank/DDBJ whole genome shotgun (WGS) entry which is preliminary data.</text>
</comment>
<dbReference type="RefSeq" id="WP_257445030.1">
    <property type="nucleotide sequence ID" value="NZ_JANIPJ010000005.1"/>
</dbReference>
<dbReference type="Proteomes" id="UP001141950">
    <property type="component" value="Unassembled WGS sequence"/>
</dbReference>
<evidence type="ECO:0000259" key="2">
    <source>
        <dbReference type="PROSITE" id="PS50887"/>
    </source>
</evidence>
<dbReference type="Pfam" id="PF00563">
    <property type="entry name" value="EAL"/>
    <property type="match status" value="1"/>
</dbReference>
<dbReference type="InterPro" id="IPR050706">
    <property type="entry name" value="Cyclic-di-GMP_PDE-like"/>
</dbReference>
<dbReference type="PANTHER" id="PTHR33121:SF71">
    <property type="entry name" value="OXYGEN SENSOR PROTEIN DOSP"/>
    <property type="match status" value="1"/>
</dbReference>
<dbReference type="Pfam" id="PF00990">
    <property type="entry name" value="GGDEF"/>
    <property type="match status" value="1"/>
</dbReference>
<dbReference type="PROSITE" id="PS50887">
    <property type="entry name" value="GGDEF"/>
    <property type="match status" value="1"/>
</dbReference>
<accession>A0A9X2MQW7</accession>
<reference evidence="3" key="1">
    <citation type="submission" date="2022-08" db="EMBL/GenBank/DDBJ databases">
        <title>The genomic sequence of strain Paenibacillus sp. SCIV0701.</title>
        <authorList>
            <person name="Zhao H."/>
        </authorList>
    </citation>
    <scope>NUCLEOTIDE SEQUENCE</scope>
    <source>
        <strain evidence="3">SCIV0701</strain>
    </source>
</reference>
<keyword evidence="4" id="KW-1185">Reference proteome</keyword>
<name>A0A9X2MQW7_9BACL</name>
<dbReference type="Gene3D" id="3.20.20.450">
    <property type="entry name" value="EAL domain"/>
    <property type="match status" value="1"/>
</dbReference>
<organism evidence="3 4">
    <name type="scientific">Paenibacillus soyae</name>
    <dbReference type="NCBI Taxonomy" id="2969249"/>
    <lineage>
        <taxon>Bacteria</taxon>
        <taxon>Bacillati</taxon>
        <taxon>Bacillota</taxon>
        <taxon>Bacilli</taxon>
        <taxon>Bacillales</taxon>
        <taxon>Paenibacillaceae</taxon>
        <taxon>Paenibacillus</taxon>
    </lineage>
</organism>
<dbReference type="SMART" id="SM00267">
    <property type="entry name" value="GGDEF"/>
    <property type="match status" value="1"/>
</dbReference>
<feature type="domain" description="EAL" evidence="1">
    <location>
        <begin position="170"/>
        <end position="424"/>
    </location>
</feature>
<dbReference type="GO" id="GO:0071111">
    <property type="term" value="F:cyclic-guanylate-specific phosphodiesterase activity"/>
    <property type="evidence" value="ECO:0007669"/>
    <property type="project" value="InterPro"/>
</dbReference>
<dbReference type="PANTHER" id="PTHR33121">
    <property type="entry name" value="CYCLIC DI-GMP PHOSPHODIESTERASE PDEF"/>
    <property type="match status" value="1"/>
</dbReference>
<dbReference type="PROSITE" id="PS50883">
    <property type="entry name" value="EAL"/>
    <property type="match status" value="1"/>
</dbReference>